<name>A0A8B8P9P0_9MYRT</name>
<dbReference type="PANTHER" id="PTHR31509">
    <property type="entry name" value="BPS1-LIKE PROTEIN"/>
    <property type="match status" value="1"/>
</dbReference>
<keyword evidence="3 6" id="KW-1133">Transmembrane helix</keyword>
<comment type="subcellular location">
    <subcellularLocation>
        <location evidence="1">Membrane</location>
        <topology evidence="1">Single-pass membrane protein</topology>
    </subcellularLocation>
</comment>
<dbReference type="Proteomes" id="UP000827889">
    <property type="component" value="Chromosome 2"/>
</dbReference>
<comment type="similarity">
    <text evidence="5">Belongs to the ROH1 family.</text>
</comment>
<evidence type="ECO:0000313" key="7">
    <source>
        <dbReference type="Proteomes" id="UP000827889"/>
    </source>
</evidence>
<gene>
    <name evidence="8" type="primary">LOC115741538</name>
</gene>
<evidence type="ECO:0000256" key="2">
    <source>
        <dbReference type="ARBA" id="ARBA00022692"/>
    </source>
</evidence>
<evidence type="ECO:0000256" key="3">
    <source>
        <dbReference type="ARBA" id="ARBA00022989"/>
    </source>
</evidence>
<evidence type="ECO:0000256" key="5">
    <source>
        <dbReference type="ARBA" id="ARBA00035114"/>
    </source>
</evidence>
<accession>A0A8B8P9P0</accession>
<proteinExistence type="inferred from homology"/>
<evidence type="ECO:0000256" key="4">
    <source>
        <dbReference type="ARBA" id="ARBA00023136"/>
    </source>
</evidence>
<dbReference type="OrthoDB" id="1878996at2759"/>
<sequence length="393" mass="44134">MHAPDYQGSHIGRSILSLRRDQAASASASTAAAAAHSMEPHHRDASTQELELEVFQRQVADRFLELSSASADDLLSLAWVQKLLDAFLCCQEDFGVILFNNRVNVARSPAAERLLAEFYERSVKALDVCNAIRDGIEQIRQWQKLLEIVICALGNRRSLGEGQFRRAKKALIDLAIAMLDEKDSSTTIGHRNRSFGRNNASRDHRSIGHFRSLSWSVSRSWSAAKQIQAIGNNLNAPRGNEIAATNGLAVPIFTMGVVLLFVMWALVAAIPCQDRGLQVHFSVPRQFLWAAPIISLHDRIIEESKKRERKNACGLMREIYQIEKYSRVMSEMVDSVNFPLMEEKEGEVRQRVQELGQVSEVVNEGLDPLERQVREVFHRIVRSRTEGGSCSST</sequence>
<dbReference type="AlphaFoldDB" id="A0A8B8P9P0"/>
<evidence type="ECO:0000313" key="8">
    <source>
        <dbReference type="RefSeq" id="XP_030531402.1"/>
    </source>
</evidence>
<dbReference type="InterPro" id="IPR008511">
    <property type="entry name" value="ROH1-like"/>
</dbReference>
<reference evidence="7" key="1">
    <citation type="submission" date="2025-05" db="UniProtKB">
        <authorList>
            <consortium name="RefSeq"/>
        </authorList>
    </citation>
    <scope>NUCLEOTIDE SEQUENCE [LARGE SCALE GENOMIC DNA]</scope>
</reference>
<keyword evidence="7" id="KW-1185">Reference proteome</keyword>
<reference evidence="8" key="2">
    <citation type="submission" date="2025-08" db="UniProtKB">
        <authorList>
            <consortium name="RefSeq"/>
        </authorList>
    </citation>
    <scope>IDENTIFICATION</scope>
    <source>
        <tissue evidence="8">Leaf</tissue>
    </source>
</reference>
<dbReference type="GO" id="GO:0016020">
    <property type="term" value="C:membrane"/>
    <property type="evidence" value="ECO:0007669"/>
    <property type="project" value="UniProtKB-SubCell"/>
</dbReference>
<keyword evidence="2 6" id="KW-0812">Transmembrane</keyword>
<dbReference type="Pfam" id="PF05633">
    <property type="entry name" value="ROH1-like"/>
    <property type="match status" value="1"/>
</dbReference>
<dbReference type="KEGG" id="rarg:115741538"/>
<feature type="transmembrane region" description="Helical" evidence="6">
    <location>
        <begin position="248"/>
        <end position="270"/>
    </location>
</feature>
<dbReference type="GeneID" id="115741538"/>
<evidence type="ECO:0000256" key="6">
    <source>
        <dbReference type="SAM" id="Phobius"/>
    </source>
</evidence>
<evidence type="ECO:0000256" key="1">
    <source>
        <dbReference type="ARBA" id="ARBA00004167"/>
    </source>
</evidence>
<protein>
    <submittedName>
        <fullName evidence="8">Protein ROH1-like</fullName>
    </submittedName>
</protein>
<dbReference type="RefSeq" id="XP_030531402.1">
    <property type="nucleotide sequence ID" value="XM_030675542.2"/>
</dbReference>
<keyword evidence="4 6" id="KW-0472">Membrane</keyword>
<organism evidence="7 8">
    <name type="scientific">Rhodamnia argentea</name>
    <dbReference type="NCBI Taxonomy" id="178133"/>
    <lineage>
        <taxon>Eukaryota</taxon>
        <taxon>Viridiplantae</taxon>
        <taxon>Streptophyta</taxon>
        <taxon>Embryophyta</taxon>
        <taxon>Tracheophyta</taxon>
        <taxon>Spermatophyta</taxon>
        <taxon>Magnoliopsida</taxon>
        <taxon>eudicotyledons</taxon>
        <taxon>Gunneridae</taxon>
        <taxon>Pentapetalae</taxon>
        <taxon>rosids</taxon>
        <taxon>malvids</taxon>
        <taxon>Myrtales</taxon>
        <taxon>Myrtaceae</taxon>
        <taxon>Myrtoideae</taxon>
        <taxon>Myrteae</taxon>
        <taxon>Australasian group</taxon>
        <taxon>Rhodamnia</taxon>
    </lineage>
</organism>